<dbReference type="Proteomes" id="UP001063166">
    <property type="component" value="Unassembled WGS sequence"/>
</dbReference>
<dbReference type="AlphaFoldDB" id="A0A9P3UTG1"/>
<evidence type="ECO:0000313" key="1">
    <source>
        <dbReference type="EMBL" id="GLB44588.1"/>
    </source>
</evidence>
<proteinExistence type="predicted"/>
<sequence length="74" mass="8789">MYLWNPEPSWPSPSTEGLRLPVFFVMGHVDTLQLIRRDDLGHRLLAVMFVTDADAEWTRRERGWLGDRYFTIRP</sequence>
<reference evidence="1" key="1">
    <citation type="submission" date="2022-07" db="EMBL/GenBank/DDBJ databases">
        <title>The genome of Lyophyllum shimeji provides insight into the initial evolution of ectomycorrhizal fungal genome.</title>
        <authorList>
            <person name="Kobayashi Y."/>
            <person name="Shibata T."/>
            <person name="Hirakawa H."/>
            <person name="Shigenobu S."/>
            <person name="Nishiyama T."/>
            <person name="Yamada A."/>
            <person name="Hasebe M."/>
            <person name="Kawaguchi M."/>
        </authorList>
    </citation>
    <scope>NUCLEOTIDE SEQUENCE</scope>
    <source>
        <strain evidence="1">AT787</strain>
    </source>
</reference>
<name>A0A9P3UTG1_LYOSH</name>
<gene>
    <name evidence="1" type="ORF">LshimejAT787_1702150</name>
</gene>
<organism evidence="1 2">
    <name type="scientific">Lyophyllum shimeji</name>
    <name type="common">Hon-shimeji</name>
    <name type="synonym">Tricholoma shimeji</name>
    <dbReference type="NCBI Taxonomy" id="47721"/>
    <lineage>
        <taxon>Eukaryota</taxon>
        <taxon>Fungi</taxon>
        <taxon>Dikarya</taxon>
        <taxon>Basidiomycota</taxon>
        <taxon>Agaricomycotina</taxon>
        <taxon>Agaricomycetes</taxon>
        <taxon>Agaricomycetidae</taxon>
        <taxon>Agaricales</taxon>
        <taxon>Tricholomatineae</taxon>
        <taxon>Lyophyllaceae</taxon>
        <taxon>Lyophyllum</taxon>
    </lineage>
</organism>
<protein>
    <submittedName>
        <fullName evidence="1">Uncharacterized protein</fullName>
    </submittedName>
</protein>
<accession>A0A9P3UTG1</accession>
<keyword evidence="2" id="KW-1185">Reference proteome</keyword>
<evidence type="ECO:0000313" key="2">
    <source>
        <dbReference type="Proteomes" id="UP001063166"/>
    </source>
</evidence>
<dbReference type="EMBL" id="BRPK01000017">
    <property type="protein sequence ID" value="GLB44588.1"/>
    <property type="molecule type" value="Genomic_DNA"/>
</dbReference>
<comment type="caution">
    <text evidence="1">The sequence shown here is derived from an EMBL/GenBank/DDBJ whole genome shotgun (WGS) entry which is preliminary data.</text>
</comment>